<proteinExistence type="predicted"/>
<dbReference type="EMBL" id="NKHG01000119">
    <property type="protein sequence ID" value="PCK18329.1"/>
    <property type="molecule type" value="Genomic_DNA"/>
</dbReference>
<reference evidence="1 2" key="1">
    <citation type="submission" date="2017-06" db="EMBL/GenBank/DDBJ databases">
        <title>Draft Genome Sequence of Bacillus sp Strain 36R Isolated from saline sediment at Atanasia, Sonora, Mexico.</title>
        <authorList>
            <person name="Sanchez Diaz R."/>
            <person name="Quiroz Macias M.E."/>
            <person name="Ibarra Gamez J.C."/>
            <person name="Enciso Ibarra J."/>
            <person name="Gomez Gil B."/>
            <person name="Galaviz Silva L."/>
        </authorList>
    </citation>
    <scope>NUCLEOTIDE SEQUENCE [LARGE SCALE GENOMIC DNA]</scope>
    <source>
        <strain evidence="1 2">36R_ATNSAL</strain>
    </source>
</reference>
<dbReference type="Proteomes" id="UP000228754">
    <property type="component" value="Unassembled WGS sequence"/>
</dbReference>
<evidence type="ECO:0000313" key="1">
    <source>
        <dbReference type="EMBL" id="PCK18329.1"/>
    </source>
</evidence>
<gene>
    <name evidence="1" type="ORF">CEY02_19200</name>
</gene>
<accession>A0A2A5IMQ7</accession>
<sequence length="155" mass="17558">MEIRAAVFDIKVTCNAYEGFNKESASEQREALEVLGNTIKGDLLKNGVDDVKIKGYFTEQLESDKRDMKFFEVNEPYSALIKARTKEKAMQIYTDTVADDDGNLSNEITEVTDLFSAICHSRTVDHDGKQLSANEVFEQLTNDEEMLLSMDRSLQ</sequence>
<comment type="caution">
    <text evidence="1">The sequence shown here is derived from an EMBL/GenBank/DDBJ whole genome shotgun (WGS) entry which is preliminary data.</text>
</comment>
<protein>
    <submittedName>
        <fullName evidence="1">Uncharacterized protein</fullName>
    </submittedName>
</protein>
<dbReference type="AlphaFoldDB" id="A0A2A5IMQ7"/>
<dbReference type="OrthoDB" id="2922990at2"/>
<evidence type="ECO:0000313" key="2">
    <source>
        <dbReference type="Proteomes" id="UP000228754"/>
    </source>
</evidence>
<name>A0A2A5IMQ7_BACPU</name>
<organism evidence="1 2">
    <name type="scientific">Bacillus pumilus</name>
    <name type="common">Bacillus mesentericus</name>
    <dbReference type="NCBI Taxonomy" id="1408"/>
    <lineage>
        <taxon>Bacteria</taxon>
        <taxon>Bacillati</taxon>
        <taxon>Bacillota</taxon>
        <taxon>Bacilli</taxon>
        <taxon>Bacillales</taxon>
        <taxon>Bacillaceae</taxon>
        <taxon>Bacillus</taxon>
    </lineage>
</organism>